<dbReference type="Pfam" id="PF03466">
    <property type="entry name" value="LysR_substrate"/>
    <property type="match status" value="1"/>
</dbReference>
<evidence type="ECO:0000256" key="4">
    <source>
        <dbReference type="ARBA" id="ARBA00023163"/>
    </source>
</evidence>
<evidence type="ECO:0000256" key="1">
    <source>
        <dbReference type="ARBA" id="ARBA00009437"/>
    </source>
</evidence>
<evidence type="ECO:0000256" key="2">
    <source>
        <dbReference type="ARBA" id="ARBA00023015"/>
    </source>
</evidence>
<dbReference type="GO" id="GO:0003700">
    <property type="term" value="F:DNA-binding transcription factor activity"/>
    <property type="evidence" value="ECO:0007669"/>
    <property type="project" value="InterPro"/>
</dbReference>
<dbReference type="SUPFAM" id="SSF46785">
    <property type="entry name" value="Winged helix' DNA-binding domain"/>
    <property type="match status" value="1"/>
</dbReference>
<dbReference type="PROSITE" id="PS50931">
    <property type="entry name" value="HTH_LYSR"/>
    <property type="match status" value="1"/>
</dbReference>
<dbReference type="AlphaFoldDB" id="A0A1X7M2T1"/>
<dbReference type="InterPro" id="IPR000847">
    <property type="entry name" value="LysR_HTH_N"/>
</dbReference>
<dbReference type="PANTHER" id="PTHR30118:SF15">
    <property type="entry name" value="TRANSCRIPTIONAL REGULATORY PROTEIN"/>
    <property type="match status" value="1"/>
</dbReference>
<dbReference type="GO" id="GO:0003677">
    <property type="term" value="F:DNA binding"/>
    <property type="evidence" value="ECO:0007669"/>
    <property type="project" value="UniProtKB-KW"/>
</dbReference>
<accession>A0A1X7M2T1</accession>
<dbReference type="Pfam" id="PF00126">
    <property type="entry name" value="HTH_1"/>
    <property type="match status" value="1"/>
</dbReference>
<dbReference type="EMBL" id="FXAT01000016">
    <property type="protein sequence ID" value="SMG60405.1"/>
    <property type="molecule type" value="Genomic_DNA"/>
</dbReference>
<dbReference type="InterPro" id="IPR050389">
    <property type="entry name" value="LysR-type_TF"/>
</dbReference>
<keyword evidence="2" id="KW-0805">Transcription regulation</keyword>
<evidence type="ECO:0000313" key="7">
    <source>
        <dbReference type="Proteomes" id="UP000193228"/>
    </source>
</evidence>
<evidence type="ECO:0000313" key="6">
    <source>
        <dbReference type="EMBL" id="SMG60405.1"/>
    </source>
</evidence>
<comment type="similarity">
    <text evidence="1">Belongs to the LysR transcriptional regulatory family.</text>
</comment>
<dbReference type="CDD" id="cd08459">
    <property type="entry name" value="PBP2_DntR_NahR_LinR_like"/>
    <property type="match status" value="1"/>
</dbReference>
<dbReference type="InterPro" id="IPR005119">
    <property type="entry name" value="LysR_subst-bd"/>
</dbReference>
<dbReference type="SUPFAM" id="SSF53850">
    <property type="entry name" value="Periplasmic binding protein-like II"/>
    <property type="match status" value="1"/>
</dbReference>
<reference evidence="7" key="1">
    <citation type="submission" date="2017-04" db="EMBL/GenBank/DDBJ databases">
        <authorList>
            <person name="Varghese N."/>
            <person name="Submissions S."/>
        </authorList>
    </citation>
    <scope>NUCLEOTIDE SEQUENCE [LARGE SCALE GENOMIC DNA]</scope>
    <source>
        <strain evidence="7">LMG 29540</strain>
    </source>
</reference>
<dbReference type="Gene3D" id="1.10.10.10">
    <property type="entry name" value="Winged helix-like DNA-binding domain superfamily/Winged helix DNA-binding domain"/>
    <property type="match status" value="1"/>
</dbReference>
<name>A0A1X7M2T1_9BURK</name>
<sequence length="315" mass="35282">MLELNDIDLNLLVVFNELLIERRVARVADKLGLTQPSVSNALSRLRKLLQDELFIRTSKGMEPTLYASQLAEPISVALTTIRSSLNQQPVFSPATSTRRFTIGMADVGEIYFLPKLMDRLARVAPHVSVSTLRNSAVNLRDAMEVGQVDLAMGFLPQLKAGFLQRSLFQQAYVCMFRQGHPLQGKRISLKQFTEADHVVVVSPGTGHAKADEMIERKGIHRNIRLTVPHFIAVGHILSNTDMIATVPERYAMECLAPFKLAYVKHPVEMPTIGINIFWHAKVHKEPGNQWLRNLIADTFSDAGKARARTTDRLPP</sequence>
<organism evidence="6 7">
    <name type="scientific">Paraburkholderia susongensis</name>
    <dbReference type="NCBI Taxonomy" id="1515439"/>
    <lineage>
        <taxon>Bacteria</taxon>
        <taxon>Pseudomonadati</taxon>
        <taxon>Pseudomonadota</taxon>
        <taxon>Betaproteobacteria</taxon>
        <taxon>Burkholderiales</taxon>
        <taxon>Burkholderiaceae</taxon>
        <taxon>Paraburkholderia</taxon>
    </lineage>
</organism>
<protein>
    <submittedName>
        <fullName evidence="6">Transcriptional regulator, LysR family</fullName>
    </submittedName>
</protein>
<dbReference type="STRING" id="1515439.SAMN06265784_11669"/>
<dbReference type="PANTHER" id="PTHR30118">
    <property type="entry name" value="HTH-TYPE TRANSCRIPTIONAL REGULATOR LEUO-RELATED"/>
    <property type="match status" value="1"/>
</dbReference>
<keyword evidence="3" id="KW-0238">DNA-binding</keyword>
<dbReference type="InterPro" id="IPR036388">
    <property type="entry name" value="WH-like_DNA-bd_sf"/>
</dbReference>
<feature type="domain" description="HTH lysR-type" evidence="5">
    <location>
        <begin position="7"/>
        <end position="64"/>
    </location>
</feature>
<proteinExistence type="inferred from homology"/>
<dbReference type="Gene3D" id="3.40.190.10">
    <property type="entry name" value="Periplasmic binding protein-like II"/>
    <property type="match status" value="2"/>
</dbReference>
<evidence type="ECO:0000256" key="3">
    <source>
        <dbReference type="ARBA" id="ARBA00023125"/>
    </source>
</evidence>
<dbReference type="InterPro" id="IPR036390">
    <property type="entry name" value="WH_DNA-bd_sf"/>
</dbReference>
<dbReference type="Proteomes" id="UP000193228">
    <property type="component" value="Unassembled WGS sequence"/>
</dbReference>
<evidence type="ECO:0000259" key="5">
    <source>
        <dbReference type="PROSITE" id="PS50931"/>
    </source>
</evidence>
<keyword evidence="7" id="KW-1185">Reference proteome</keyword>
<gene>
    <name evidence="6" type="ORF">SAMN06265784_11669</name>
</gene>
<keyword evidence="4" id="KW-0804">Transcription</keyword>
<dbReference type="PRINTS" id="PR00039">
    <property type="entry name" value="HTHLYSR"/>
</dbReference>